<dbReference type="RefSeq" id="WP_110475551.1">
    <property type="nucleotide sequence ID" value="NZ_BMWQ01000003.1"/>
</dbReference>
<dbReference type="InterPro" id="IPR014818">
    <property type="entry name" value="Phage/plasmid_primase_P4_C"/>
</dbReference>
<dbReference type="AlphaFoldDB" id="A0A2V4WVG0"/>
<dbReference type="PANTHER" id="PTHR35372">
    <property type="entry name" value="ATP BINDING PROTEIN-RELATED"/>
    <property type="match status" value="1"/>
</dbReference>
<evidence type="ECO:0000256" key="3">
    <source>
        <dbReference type="ARBA" id="ARBA00022840"/>
    </source>
</evidence>
<dbReference type="OrthoDB" id="9763644at2"/>
<feature type="domain" description="SF3 helicase" evidence="4">
    <location>
        <begin position="215"/>
        <end position="373"/>
    </location>
</feature>
<dbReference type="GO" id="GO:0016787">
    <property type="term" value="F:hydrolase activity"/>
    <property type="evidence" value="ECO:0007669"/>
    <property type="project" value="UniProtKB-KW"/>
</dbReference>
<dbReference type="Pfam" id="PF19263">
    <property type="entry name" value="DUF5906"/>
    <property type="match status" value="1"/>
</dbReference>
<keyword evidence="6" id="KW-1185">Reference proteome</keyword>
<protein>
    <submittedName>
        <fullName evidence="5">Putative DNA primase/helicase</fullName>
    </submittedName>
</protein>
<dbReference type="PANTHER" id="PTHR35372:SF2">
    <property type="entry name" value="SF3 HELICASE DOMAIN-CONTAINING PROTEIN"/>
    <property type="match status" value="1"/>
</dbReference>
<dbReference type="InterPro" id="IPR014015">
    <property type="entry name" value="Helicase_SF3_DNA-vir"/>
</dbReference>
<gene>
    <name evidence="5" type="ORF">DFQ11_1036</name>
</gene>
<evidence type="ECO:0000313" key="5">
    <source>
        <dbReference type="EMBL" id="PYE80926.1"/>
    </source>
</evidence>
<dbReference type="Proteomes" id="UP000248054">
    <property type="component" value="Unassembled WGS sequence"/>
</dbReference>
<dbReference type="InterPro" id="IPR045455">
    <property type="entry name" value="NrS-1_pol-like_helicase"/>
</dbReference>
<dbReference type="InterPro" id="IPR006500">
    <property type="entry name" value="Helicase_put_C_phage/plasmid"/>
</dbReference>
<dbReference type="GO" id="GO:0005524">
    <property type="term" value="F:ATP binding"/>
    <property type="evidence" value="ECO:0007669"/>
    <property type="project" value="UniProtKB-KW"/>
</dbReference>
<keyword evidence="1" id="KW-0547">Nucleotide-binding</keyword>
<dbReference type="SUPFAM" id="SSF52540">
    <property type="entry name" value="P-loop containing nucleoside triphosphate hydrolases"/>
    <property type="match status" value="1"/>
</dbReference>
<dbReference type="PROSITE" id="PS51206">
    <property type="entry name" value="SF3_HELICASE_1"/>
    <property type="match status" value="1"/>
</dbReference>
<dbReference type="Gene3D" id="3.40.50.300">
    <property type="entry name" value="P-loop containing nucleotide triphosphate hydrolases"/>
    <property type="match status" value="1"/>
</dbReference>
<evidence type="ECO:0000313" key="6">
    <source>
        <dbReference type="Proteomes" id="UP000248054"/>
    </source>
</evidence>
<dbReference type="GO" id="GO:0004386">
    <property type="term" value="F:helicase activity"/>
    <property type="evidence" value="ECO:0007669"/>
    <property type="project" value="UniProtKB-KW"/>
</dbReference>
<accession>A0A2V4WVG0</accession>
<organism evidence="5 6">
    <name type="scientific">Winogradskyella epiphytica</name>
    <dbReference type="NCBI Taxonomy" id="262005"/>
    <lineage>
        <taxon>Bacteria</taxon>
        <taxon>Pseudomonadati</taxon>
        <taxon>Bacteroidota</taxon>
        <taxon>Flavobacteriia</taxon>
        <taxon>Flavobacteriales</taxon>
        <taxon>Flavobacteriaceae</taxon>
        <taxon>Winogradskyella</taxon>
    </lineage>
</organism>
<dbReference type="Pfam" id="PF08706">
    <property type="entry name" value="D5_N"/>
    <property type="match status" value="1"/>
</dbReference>
<keyword evidence="3" id="KW-0067">ATP-binding</keyword>
<reference evidence="5 6" key="1">
    <citation type="submission" date="2018-06" db="EMBL/GenBank/DDBJ databases">
        <title>Genomic Encyclopedia of Type Strains, Phase III (KMG-III): the genomes of soil and plant-associated and newly described type strains.</title>
        <authorList>
            <person name="Whitman W."/>
        </authorList>
    </citation>
    <scope>NUCLEOTIDE SEQUENCE [LARGE SCALE GENOMIC DNA]</scope>
    <source>
        <strain evidence="5 6">CECT 7945</strain>
    </source>
</reference>
<comment type="caution">
    <text evidence="5">The sequence shown here is derived from an EMBL/GenBank/DDBJ whole genome shotgun (WGS) entry which is preliminary data.</text>
</comment>
<keyword evidence="5" id="KW-0347">Helicase</keyword>
<evidence type="ECO:0000256" key="1">
    <source>
        <dbReference type="ARBA" id="ARBA00022741"/>
    </source>
</evidence>
<keyword evidence="2" id="KW-0378">Hydrolase</keyword>
<dbReference type="InterPro" id="IPR027417">
    <property type="entry name" value="P-loop_NTPase"/>
</dbReference>
<dbReference type="EMBL" id="QJTD01000003">
    <property type="protein sequence ID" value="PYE80926.1"/>
    <property type="molecule type" value="Genomic_DNA"/>
</dbReference>
<sequence length="494" mass="56797">MSNAVPLNPQFESLEEPNTIIRHINGLIETKEVKHTNILSKLLNQFNKVDFERVANPSVHDNFKLTNKHYSIISIDTVLNVAKSNNWGLCKNHSFIYLYNGSYWSEIDKEAFQKFLGKAAEKMGVPKFSAKYYKFKKELYEQFLATAYLEAIPPSADNVLINLKNGTFEINADGTQIRPFNPNDFITYQLPFEYNPEAEAPIFKAYLDEVLPDKERQNVLAEFLGFLFIKHNSNRLKEEKALILYGGGANGKSVFFQVVSALLGDENTSNYSLQSLTNENGYFRAKIANKLVNYASEINGKLESSIFKQLVSGEPVEARLPYGEPFTLKQYAKLIFNCNDLPKEVEQTNAYFRRFLIIPFDVTIPPERQDKNLHNKIIETELSGVFNWVLEGLNRLLEQKGFSKCTAAEEAVADYKKQSDSVKMFIDENDYVVSPNEYTLIKELYPHYRQYCYEDGFKPVSKVNFSKRLKNYKIIVERVTGNKLAAFITKEIPY</sequence>
<evidence type="ECO:0000256" key="2">
    <source>
        <dbReference type="ARBA" id="ARBA00022801"/>
    </source>
</evidence>
<dbReference type="InterPro" id="IPR051620">
    <property type="entry name" value="ORF904-like_C"/>
</dbReference>
<proteinExistence type="predicted"/>
<evidence type="ECO:0000259" key="4">
    <source>
        <dbReference type="PROSITE" id="PS51206"/>
    </source>
</evidence>
<dbReference type="SMART" id="SM00885">
    <property type="entry name" value="D5_N"/>
    <property type="match status" value="1"/>
</dbReference>
<dbReference type="NCBIfam" id="TIGR01613">
    <property type="entry name" value="primase_Cterm"/>
    <property type="match status" value="1"/>
</dbReference>
<name>A0A2V4WVG0_9FLAO</name>